<feature type="domain" description="Response regulatory" evidence="7">
    <location>
        <begin position="5"/>
        <end position="119"/>
    </location>
</feature>
<keyword evidence="4" id="KW-0804">Transcription</keyword>
<dbReference type="Pfam" id="PF00158">
    <property type="entry name" value="Sigma54_activat"/>
    <property type="match status" value="1"/>
</dbReference>
<keyword evidence="2" id="KW-0067">ATP-binding</keyword>
<dbReference type="PANTHER" id="PTHR32071">
    <property type="entry name" value="TRANSCRIPTIONAL REGULATORY PROTEIN"/>
    <property type="match status" value="1"/>
</dbReference>
<dbReference type="PROSITE" id="PS00688">
    <property type="entry name" value="SIGMA54_INTERACT_3"/>
    <property type="match status" value="1"/>
</dbReference>
<dbReference type="InterPro" id="IPR058031">
    <property type="entry name" value="AAA_lid_NorR"/>
</dbReference>
<evidence type="ECO:0000256" key="5">
    <source>
        <dbReference type="PROSITE-ProRule" id="PRU00169"/>
    </source>
</evidence>
<feature type="domain" description="Sigma-54 factor interaction" evidence="6">
    <location>
        <begin position="144"/>
        <end position="374"/>
    </location>
</feature>
<dbReference type="PROSITE" id="PS50110">
    <property type="entry name" value="RESPONSE_REGULATORY"/>
    <property type="match status" value="1"/>
</dbReference>
<dbReference type="InterPro" id="IPR002197">
    <property type="entry name" value="HTH_Fis"/>
</dbReference>
<evidence type="ECO:0000256" key="2">
    <source>
        <dbReference type="ARBA" id="ARBA00022840"/>
    </source>
</evidence>
<evidence type="ECO:0000313" key="8">
    <source>
        <dbReference type="EMBL" id="QWV96356.1"/>
    </source>
</evidence>
<proteinExistence type="predicted"/>
<organism evidence="8 9">
    <name type="scientific">Geomonas diazotrophica</name>
    <dbReference type="NCBI Taxonomy" id="2843197"/>
    <lineage>
        <taxon>Bacteria</taxon>
        <taxon>Pseudomonadati</taxon>
        <taxon>Thermodesulfobacteriota</taxon>
        <taxon>Desulfuromonadia</taxon>
        <taxon>Geobacterales</taxon>
        <taxon>Geobacteraceae</taxon>
        <taxon>Geomonas</taxon>
    </lineage>
</organism>
<dbReference type="SMART" id="SM00382">
    <property type="entry name" value="AAA"/>
    <property type="match status" value="1"/>
</dbReference>
<evidence type="ECO:0000259" key="6">
    <source>
        <dbReference type="PROSITE" id="PS50045"/>
    </source>
</evidence>
<dbReference type="InterPro" id="IPR025944">
    <property type="entry name" value="Sigma_54_int_dom_CS"/>
</dbReference>
<dbReference type="Pfam" id="PF00072">
    <property type="entry name" value="Response_reg"/>
    <property type="match status" value="1"/>
</dbReference>
<reference evidence="8 9" key="1">
    <citation type="submission" date="2021-06" db="EMBL/GenBank/DDBJ databases">
        <title>Gemonas diversity in paddy soil.</title>
        <authorList>
            <person name="Liu G."/>
        </authorList>
    </citation>
    <scope>NUCLEOTIDE SEQUENCE [LARGE SCALE GENOMIC DNA]</scope>
    <source>
        <strain evidence="8 9">RG29</strain>
    </source>
</reference>
<evidence type="ECO:0000259" key="7">
    <source>
        <dbReference type="PROSITE" id="PS50110"/>
    </source>
</evidence>
<keyword evidence="3" id="KW-0805">Transcription regulation</keyword>
<dbReference type="InterPro" id="IPR001789">
    <property type="entry name" value="Sig_transdc_resp-reg_receiver"/>
</dbReference>
<keyword evidence="5" id="KW-0597">Phosphoprotein</keyword>
<protein>
    <submittedName>
        <fullName evidence="8">Sigma-54 dependent transcriptional regulator</fullName>
    </submittedName>
</protein>
<feature type="modified residue" description="4-aspartylphosphate" evidence="5">
    <location>
        <position position="54"/>
    </location>
</feature>
<dbReference type="InterPro" id="IPR003593">
    <property type="entry name" value="AAA+_ATPase"/>
</dbReference>
<dbReference type="PROSITE" id="PS50045">
    <property type="entry name" value="SIGMA54_INTERACT_4"/>
    <property type="match status" value="1"/>
</dbReference>
<dbReference type="SMART" id="SM00448">
    <property type="entry name" value="REC"/>
    <property type="match status" value="1"/>
</dbReference>
<dbReference type="InterPro" id="IPR002078">
    <property type="entry name" value="Sigma_54_int"/>
</dbReference>
<dbReference type="Proteomes" id="UP000683493">
    <property type="component" value="Chromosome"/>
</dbReference>
<keyword evidence="1" id="KW-0547">Nucleotide-binding</keyword>
<name>A0ABX8JGV3_9BACT</name>
<dbReference type="Pfam" id="PF25601">
    <property type="entry name" value="AAA_lid_14"/>
    <property type="match status" value="1"/>
</dbReference>
<dbReference type="EMBL" id="CP076724">
    <property type="protein sequence ID" value="QWV96356.1"/>
    <property type="molecule type" value="Genomic_DNA"/>
</dbReference>
<keyword evidence="9" id="KW-1185">Reference proteome</keyword>
<evidence type="ECO:0000256" key="3">
    <source>
        <dbReference type="ARBA" id="ARBA00023015"/>
    </source>
</evidence>
<gene>
    <name evidence="8" type="ORF">KP005_13335</name>
</gene>
<sequence>MPHTKILAVDDEPVFRFLLERQLREIGYDVVSAVDGLQALEILEQQTVDLVLSDLVMPRMDGLQLIGSVQKLHPGTPIIVITAHGSVESAVEAMRRGAYDYLEKPYDPEDLRITIRRALDYQRVVQENEQIKGLLTERFTFQSIVTVNPAMKQVLELASRVAAARQTTVAIYGESGSGKEVLARAIHFAGNGLPAEFVAVNCAAIPEHLMESELFGHVRGAFTGADRDREGKFSLARKGTILLDEIGDMPLPLQAKLLRVLQERVFEKIGSNAPIPVACRVIVATNRSLADLVAAGRFREDLYHRINVFPLTIPPLCQRKDDIPILCGHILEQLRQHLGKPLPGISQQAMELMLEYRWPGNVRELRNCLERAAIITDNELIRPSHLGLAGTAPEGTESIDAEGAVDASRVSYHLSLSADGLSLDALNEQILGITLQRCGGNKSKASQLLKVNRKAFYRS</sequence>
<evidence type="ECO:0000313" key="9">
    <source>
        <dbReference type="Proteomes" id="UP000683493"/>
    </source>
</evidence>
<accession>A0ABX8JGV3</accession>
<dbReference type="PANTHER" id="PTHR32071:SF113">
    <property type="entry name" value="ALGINATE BIOSYNTHESIS TRANSCRIPTIONAL REGULATORY PROTEIN ALGB"/>
    <property type="match status" value="1"/>
</dbReference>
<evidence type="ECO:0000256" key="1">
    <source>
        <dbReference type="ARBA" id="ARBA00022741"/>
    </source>
</evidence>
<dbReference type="CDD" id="cd00009">
    <property type="entry name" value="AAA"/>
    <property type="match status" value="1"/>
</dbReference>
<dbReference type="Pfam" id="PF02954">
    <property type="entry name" value="HTH_8"/>
    <property type="match status" value="1"/>
</dbReference>
<evidence type="ECO:0000256" key="4">
    <source>
        <dbReference type="ARBA" id="ARBA00023163"/>
    </source>
</evidence>